<dbReference type="EMBL" id="JN885998">
    <property type="protein sequence ID" value="AEX62666.1"/>
    <property type="molecule type" value="Genomic_DNA"/>
</dbReference>
<evidence type="ECO:0000313" key="1">
    <source>
        <dbReference type="EMBL" id="AEX62666.1"/>
    </source>
</evidence>
<protein>
    <submittedName>
        <fullName evidence="1">Uncharacterized protein</fullName>
    </submittedName>
</protein>
<sequence>MEDIDNDGGDGEREQYGYD</sequence>
<name>H2EE43_9VIRU</name>
<proteinExistence type="predicted"/>
<organism evidence="1">
    <name type="scientific">Moumouvirus sp. 'Monve'</name>
    <dbReference type="NCBI Taxonomy" id="1128131"/>
    <lineage>
        <taxon>Viruses</taxon>
        <taxon>Varidnaviria</taxon>
        <taxon>Bamfordvirae</taxon>
        <taxon>Nucleocytoviricota</taxon>
        <taxon>Megaviricetes</taxon>
        <taxon>Imitervirales</taxon>
        <taxon>Mimiviridae</taxon>
        <taxon>Megamimivirinae</taxon>
        <taxon>Moumouvirus</taxon>
    </lineage>
</organism>
<accession>H2EE43</accession>
<reference evidence="1" key="1">
    <citation type="submission" date="2011-10" db="EMBL/GenBank/DDBJ databases">
        <title>Provirophages and transpovirons: unique mobilome of giant viruses.</title>
        <authorList>
            <person name="Desnues C."/>
            <person name="LaScola B."/>
            <person name="Yutin N."/>
            <person name="Fournous G."/>
            <person name="Koonin E."/>
            <person name="Raoult D."/>
        </authorList>
    </citation>
    <scope>NUCLEOTIDE SEQUENCE</scope>
    <source>
        <strain evidence="1">Mv13-mv</strain>
    </source>
</reference>
<gene>
    <name evidence="1" type="ORF">mv_L461</name>
</gene>